<dbReference type="NCBIfam" id="TIGR04399">
    <property type="entry name" value="acc_Sec_SLAP"/>
    <property type="match status" value="1"/>
</dbReference>
<protein>
    <submittedName>
        <fullName evidence="1">Accessory Sec system S-layer assembly protein</fullName>
    </submittedName>
</protein>
<sequence length="297" mass="34299">MLPFFRNKKRGQIKKYGKDSAVSSEELFNTKNEGEIREIETELSFHPSWNLSKEDEYVYRFLNNDLTPVKSNQVVLSGVELVQTEEKVLVNSFVRNGLPAPIVFEEVELFLLDEKKNVLATQEFDLNAIGQIPARSSRPWQFIFEKDSFRTHDIPSEKWTLAFNIQRFQTHRLVLDESWKKQMPSEQQEQLEQIVEGLPPLKEKEFNVIGLAAKDLEDGSLHITGLLRNGQRKNLLIRQLTIAVLDAKKEVVAEGVFNLSDFELEANASTPWSFVFPKDMKKKSNPDYSVWGIKIIK</sequence>
<dbReference type="NCBIfam" id="TIGR04398">
    <property type="entry name" value="SLAP_DUP"/>
    <property type="match status" value="2"/>
</dbReference>
<dbReference type="RefSeq" id="WP_148946236.1">
    <property type="nucleotide sequence ID" value="NZ_VTEH01000004.1"/>
</dbReference>
<gene>
    <name evidence="1" type="ORF">FZC79_07645</name>
</gene>
<dbReference type="InterPro" id="IPR030910">
    <property type="entry name" value="SLAP_dom"/>
</dbReference>
<dbReference type="AlphaFoldDB" id="A0A5D4KFF8"/>
<dbReference type="Proteomes" id="UP000323317">
    <property type="component" value="Unassembled WGS sequence"/>
</dbReference>
<dbReference type="EMBL" id="VTEH01000004">
    <property type="protein sequence ID" value="TYR76018.1"/>
    <property type="molecule type" value="Genomic_DNA"/>
</dbReference>
<accession>A0A5D4KFF8</accession>
<reference evidence="1 2" key="1">
    <citation type="submission" date="2019-08" db="EMBL/GenBank/DDBJ databases">
        <title>Bacillus genomes from the desert of Cuatro Cienegas, Coahuila.</title>
        <authorList>
            <person name="Olmedo-Alvarez G."/>
        </authorList>
    </citation>
    <scope>NUCLEOTIDE SEQUENCE [LARGE SCALE GENOMIC DNA]</scope>
    <source>
        <strain evidence="1 2">CH40_1T</strain>
    </source>
</reference>
<evidence type="ECO:0000313" key="2">
    <source>
        <dbReference type="Proteomes" id="UP000323317"/>
    </source>
</evidence>
<dbReference type="InterPro" id="IPR030911">
    <property type="entry name" value="Sec_acc_SLAP"/>
</dbReference>
<name>A0A5D4KFF8_9BACI</name>
<proteinExistence type="predicted"/>
<evidence type="ECO:0000313" key="1">
    <source>
        <dbReference type="EMBL" id="TYR76018.1"/>
    </source>
</evidence>
<organism evidence="1 2">
    <name type="scientific">Rossellomorea vietnamensis</name>
    <dbReference type="NCBI Taxonomy" id="218284"/>
    <lineage>
        <taxon>Bacteria</taxon>
        <taxon>Bacillati</taxon>
        <taxon>Bacillota</taxon>
        <taxon>Bacilli</taxon>
        <taxon>Bacillales</taxon>
        <taxon>Bacillaceae</taxon>
        <taxon>Rossellomorea</taxon>
    </lineage>
</organism>
<comment type="caution">
    <text evidence="1">The sequence shown here is derived from an EMBL/GenBank/DDBJ whole genome shotgun (WGS) entry which is preliminary data.</text>
</comment>